<organism evidence="1">
    <name type="scientific">candidate division WOR-3 bacterium</name>
    <dbReference type="NCBI Taxonomy" id="2052148"/>
    <lineage>
        <taxon>Bacteria</taxon>
        <taxon>Bacteria division WOR-3</taxon>
    </lineage>
</organism>
<protein>
    <submittedName>
        <fullName evidence="1">Uncharacterized protein</fullName>
    </submittedName>
</protein>
<dbReference type="EMBL" id="DTGZ01000032">
    <property type="protein sequence ID" value="HGV97017.1"/>
    <property type="molecule type" value="Genomic_DNA"/>
</dbReference>
<dbReference type="AlphaFoldDB" id="A0A7C4XJY8"/>
<comment type="caution">
    <text evidence="1">The sequence shown here is derived from an EMBL/GenBank/DDBJ whole genome shotgun (WGS) entry which is preliminary data.</text>
</comment>
<evidence type="ECO:0000313" key="1">
    <source>
        <dbReference type="EMBL" id="HGV97017.1"/>
    </source>
</evidence>
<reference evidence="1" key="1">
    <citation type="journal article" date="2020" name="mSystems">
        <title>Genome- and Community-Level Interaction Insights into Carbon Utilization and Element Cycling Functions of Hydrothermarchaeota in Hydrothermal Sediment.</title>
        <authorList>
            <person name="Zhou Z."/>
            <person name="Liu Y."/>
            <person name="Xu W."/>
            <person name="Pan J."/>
            <person name="Luo Z.H."/>
            <person name="Li M."/>
        </authorList>
    </citation>
    <scope>NUCLEOTIDE SEQUENCE [LARGE SCALE GENOMIC DNA]</scope>
    <source>
        <strain evidence="1">SpSt-774</strain>
    </source>
</reference>
<name>A0A7C4XJY8_UNCW3</name>
<accession>A0A7C4XJY8</accession>
<proteinExistence type="predicted"/>
<gene>
    <name evidence="1" type="ORF">ENV60_01825</name>
</gene>
<sequence>METFSAALNGLSPKISGTVFAYRFPFSKIEGGSINFHEMVKCGRDFPVPIKMELGLETSFYKQGLLMTK</sequence>